<evidence type="ECO:0000313" key="3">
    <source>
        <dbReference type="Proteomes" id="UP001596297"/>
    </source>
</evidence>
<proteinExistence type="predicted"/>
<keyword evidence="3" id="KW-1185">Reference proteome</keyword>
<organism evidence="2 3">
    <name type="scientific">Deinococcus lacus</name>
    <dbReference type="NCBI Taxonomy" id="392561"/>
    <lineage>
        <taxon>Bacteria</taxon>
        <taxon>Thermotogati</taxon>
        <taxon>Deinococcota</taxon>
        <taxon>Deinococci</taxon>
        <taxon>Deinococcales</taxon>
        <taxon>Deinococcaceae</taxon>
        <taxon>Deinococcus</taxon>
    </lineage>
</organism>
<dbReference type="EMBL" id="JBHSWD010000002">
    <property type="protein sequence ID" value="MFC6592629.1"/>
    <property type="molecule type" value="Genomic_DNA"/>
</dbReference>
<evidence type="ECO:0000313" key="2">
    <source>
        <dbReference type="EMBL" id="MFC6592629.1"/>
    </source>
</evidence>
<gene>
    <name evidence="2" type="ORF">ACFP81_11925</name>
</gene>
<evidence type="ECO:0000259" key="1">
    <source>
        <dbReference type="Pfam" id="PF14332"/>
    </source>
</evidence>
<dbReference type="Pfam" id="PF14332">
    <property type="entry name" value="DUF4388"/>
    <property type="match status" value="1"/>
</dbReference>
<reference evidence="3" key="1">
    <citation type="journal article" date="2019" name="Int. J. Syst. Evol. Microbiol.">
        <title>The Global Catalogue of Microorganisms (GCM) 10K type strain sequencing project: providing services to taxonomists for standard genome sequencing and annotation.</title>
        <authorList>
            <consortium name="The Broad Institute Genomics Platform"/>
            <consortium name="The Broad Institute Genome Sequencing Center for Infectious Disease"/>
            <person name="Wu L."/>
            <person name="Ma J."/>
        </authorList>
    </citation>
    <scope>NUCLEOTIDE SEQUENCE [LARGE SCALE GENOMIC DNA]</scope>
    <source>
        <strain evidence="3">CGMCC 1.15772</strain>
    </source>
</reference>
<accession>A0ABW1YE95</accession>
<dbReference type="Proteomes" id="UP001596297">
    <property type="component" value="Unassembled WGS sequence"/>
</dbReference>
<comment type="caution">
    <text evidence="2">The sequence shown here is derived from an EMBL/GenBank/DDBJ whole genome shotgun (WGS) entry which is preliminary data.</text>
</comment>
<sequence length="131" mass="14873">MLREIQVESQDLPGLGQVTAHLSGEFHEFNLAELLGWVAEMSHSGYWTAEVKGDLAYMVMDRGDVAYVEFEGETGRPALLNLMNRTELSPESTFQFVRTELAPAVPRNIEERTERLLMEVTVDLDHIRANH</sequence>
<dbReference type="RefSeq" id="WP_380083748.1">
    <property type="nucleotide sequence ID" value="NZ_JBHSWD010000002.1"/>
</dbReference>
<protein>
    <submittedName>
        <fullName evidence="2">DUF4388 domain-containing protein</fullName>
    </submittedName>
</protein>
<name>A0ABW1YE95_9DEIO</name>
<dbReference type="InterPro" id="IPR025497">
    <property type="entry name" value="PatA-like_N"/>
</dbReference>
<feature type="domain" description="PatA-like N-terminal" evidence="1">
    <location>
        <begin position="23"/>
        <end position="126"/>
    </location>
</feature>